<dbReference type="PROSITE" id="PS51352">
    <property type="entry name" value="THIOREDOXIN_2"/>
    <property type="match status" value="1"/>
</dbReference>
<accession>A0A8J3ZE65</accession>
<evidence type="ECO:0000313" key="6">
    <source>
        <dbReference type="Proteomes" id="UP000612585"/>
    </source>
</evidence>
<feature type="domain" description="Thioredoxin" evidence="4">
    <location>
        <begin position="52"/>
        <end position="182"/>
    </location>
</feature>
<evidence type="ECO:0000256" key="1">
    <source>
        <dbReference type="ARBA" id="ARBA00004196"/>
    </source>
</evidence>
<keyword evidence="3" id="KW-0472">Membrane</keyword>
<dbReference type="Pfam" id="PF08534">
    <property type="entry name" value="Redoxin"/>
    <property type="match status" value="1"/>
</dbReference>
<dbReference type="CDD" id="cd02966">
    <property type="entry name" value="TlpA_like_family"/>
    <property type="match status" value="1"/>
</dbReference>
<evidence type="ECO:0000256" key="2">
    <source>
        <dbReference type="ARBA" id="ARBA00022748"/>
    </source>
</evidence>
<organism evidence="5 6">
    <name type="scientific">Virgisporangium aurantiacum</name>
    <dbReference type="NCBI Taxonomy" id="175570"/>
    <lineage>
        <taxon>Bacteria</taxon>
        <taxon>Bacillati</taxon>
        <taxon>Actinomycetota</taxon>
        <taxon>Actinomycetes</taxon>
        <taxon>Micromonosporales</taxon>
        <taxon>Micromonosporaceae</taxon>
        <taxon>Virgisporangium</taxon>
    </lineage>
</organism>
<feature type="transmembrane region" description="Helical" evidence="3">
    <location>
        <begin position="6"/>
        <end position="26"/>
    </location>
</feature>
<dbReference type="InterPro" id="IPR013740">
    <property type="entry name" value="Redoxin"/>
</dbReference>
<evidence type="ECO:0000256" key="3">
    <source>
        <dbReference type="SAM" id="Phobius"/>
    </source>
</evidence>
<dbReference type="InterPro" id="IPR036249">
    <property type="entry name" value="Thioredoxin-like_sf"/>
</dbReference>
<dbReference type="EMBL" id="BOPG01000076">
    <property type="protein sequence ID" value="GIJ62266.1"/>
    <property type="molecule type" value="Genomic_DNA"/>
</dbReference>
<dbReference type="Gene3D" id="3.40.30.10">
    <property type="entry name" value="Glutaredoxin"/>
    <property type="match status" value="1"/>
</dbReference>
<comment type="caution">
    <text evidence="5">The sequence shown here is derived from an EMBL/GenBank/DDBJ whole genome shotgun (WGS) entry which is preliminary data.</text>
</comment>
<dbReference type="GO" id="GO:0017004">
    <property type="term" value="P:cytochrome complex assembly"/>
    <property type="evidence" value="ECO:0007669"/>
    <property type="project" value="UniProtKB-KW"/>
</dbReference>
<dbReference type="RefSeq" id="WP_204007798.1">
    <property type="nucleotide sequence ID" value="NZ_BOPG01000076.1"/>
</dbReference>
<sequence length="182" mass="19289">MVILSIAVVVVGAMCLLNLVLTFGVIRRLREHTELLNQRIVDRAAAPGPIMLEAGATVGDFSVTTTDGVPVSRADLTGQRLVGFFSPTCAACAENMPTYVAHAQAHPGGRDAVLSVVVGSEAETAEMTRQLEPVSRVVRDVEQGEISRAFAVDGYPAYGILDGDRVKASDFVFARLTDSVTA</sequence>
<dbReference type="SUPFAM" id="SSF52833">
    <property type="entry name" value="Thioredoxin-like"/>
    <property type="match status" value="1"/>
</dbReference>
<gene>
    <name evidence="5" type="ORF">Vau01_097820</name>
</gene>
<evidence type="ECO:0000259" key="4">
    <source>
        <dbReference type="PROSITE" id="PS51352"/>
    </source>
</evidence>
<dbReference type="GO" id="GO:0016491">
    <property type="term" value="F:oxidoreductase activity"/>
    <property type="evidence" value="ECO:0007669"/>
    <property type="project" value="InterPro"/>
</dbReference>
<protein>
    <submittedName>
        <fullName evidence="5">TlpA family protein</fullName>
    </submittedName>
</protein>
<keyword evidence="3" id="KW-1133">Transmembrane helix</keyword>
<keyword evidence="2" id="KW-0201">Cytochrome c-type biogenesis</keyword>
<dbReference type="AlphaFoldDB" id="A0A8J3ZE65"/>
<proteinExistence type="predicted"/>
<dbReference type="InterPro" id="IPR013766">
    <property type="entry name" value="Thioredoxin_domain"/>
</dbReference>
<dbReference type="GO" id="GO:0030313">
    <property type="term" value="C:cell envelope"/>
    <property type="evidence" value="ECO:0007669"/>
    <property type="project" value="UniProtKB-SubCell"/>
</dbReference>
<dbReference type="Proteomes" id="UP000612585">
    <property type="component" value="Unassembled WGS sequence"/>
</dbReference>
<dbReference type="InterPro" id="IPR017937">
    <property type="entry name" value="Thioredoxin_CS"/>
</dbReference>
<keyword evidence="6" id="KW-1185">Reference proteome</keyword>
<reference evidence="5" key="1">
    <citation type="submission" date="2021-01" db="EMBL/GenBank/DDBJ databases">
        <title>Whole genome shotgun sequence of Virgisporangium aurantiacum NBRC 16421.</title>
        <authorList>
            <person name="Komaki H."/>
            <person name="Tamura T."/>
        </authorList>
    </citation>
    <scope>NUCLEOTIDE SEQUENCE</scope>
    <source>
        <strain evidence="5">NBRC 16421</strain>
    </source>
</reference>
<comment type="subcellular location">
    <subcellularLocation>
        <location evidence="1">Cell envelope</location>
    </subcellularLocation>
</comment>
<keyword evidence="3" id="KW-0812">Transmembrane</keyword>
<dbReference type="PROSITE" id="PS00194">
    <property type="entry name" value="THIOREDOXIN_1"/>
    <property type="match status" value="1"/>
</dbReference>
<evidence type="ECO:0000313" key="5">
    <source>
        <dbReference type="EMBL" id="GIJ62266.1"/>
    </source>
</evidence>
<name>A0A8J3ZE65_9ACTN</name>